<sequence length="254" mass="28378">MDRTAYFPPCLIERLRFGDPIAVLPALPLLSRSSLPTKSSVSATEFNPMAPQTTLPQLPVELLTEIMATTWTMPLTPQERLTFMKASILVNSTWAAIYDHVSSRDAYIPSFAYCEHFLRPLRRRRTPDAERDDWLVPVPAPSIFQRLTSLFWVKDAPEDQNNAIPDLACHSITIQVVGTRGGGSKLPPWTGWVLELLDALGEILAPNLRRLCVEYVNVAPDSARVTVFGPRYDSGERAQFKGNRAYGYMEGGVS</sequence>
<organism evidence="1 2">
    <name type="scientific">Roridomyces roridus</name>
    <dbReference type="NCBI Taxonomy" id="1738132"/>
    <lineage>
        <taxon>Eukaryota</taxon>
        <taxon>Fungi</taxon>
        <taxon>Dikarya</taxon>
        <taxon>Basidiomycota</taxon>
        <taxon>Agaricomycotina</taxon>
        <taxon>Agaricomycetes</taxon>
        <taxon>Agaricomycetidae</taxon>
        <taxon>Agaricales</taxon>
        <taxon>Marasmiineae</taxon>
        <taxon>Mycenaceae</taxon>
        <taxon>Roridomyces</taxon>
    </lineage>
</organism>
<gene>
    <name evidence="1" type="ORF">FB45DRAFT_945044</name>
</gene>
<dbReference type="EMBL" id="JARKIF010000042">
    <property type="protein sequence ID" value="KAJ7608987.1"/>
    <property type="molecule type" value="Genomic_DNA"/>
</dbReference>
<proteinExistence type="predicted"/>
<comment type="caution">
    <text evidence="1">The sequence shown here is derived from an EMBL/GenBank/DDBJ whole genome shotgun (WGS) entry which is preliminary data.</text>
</comment>
<reference evidence="1" key="1">
    <citation type="submission" date="2023-03" db="EMBL/GenBank/DDBJ databases">
        <title>Massive genome expansion in bonnet fungi (Mycena s.s.) driven by repeated elements and novel gene families across ecological guilds.</title>
        <authorList>
            <consortium name="Lawrence Berkeley National Laboratory"/>
            <person name="Harder C.B."/>
            <person name="Miyauchi S."/>
            <person name="Viragh M."/>
            <person name="Kuo A."/>
            <person name="Thoen E."/>
            <person name="Andreopoulos B."/>
            <person name="Lu D."/>
            <person name="Skrede I."/>
            <person name="Drula E."/>
            <person name="Henrissat B."/>
            <person name="Morin E."/>
            <person name="Kohler A."/>
            <person name="Barry K."/>
            <person name="LaButti K."/>
            <person name="Morin E."/>
            <person name="Salamov A."/>
            <person name="Lipzen A."/>
            <person name="Mereny Z."/>
            <person name="Hegedus B."/>
            <person name="Baldrian P."/>
            <person name="Stursova M."/>
            <person name="Weitz H."/>
            <person name="Taylor A."/>
            <person name="Grigoriev I.V."/>
            <person name="Nagy L.G."/>
            <person name="Martin F."/>
            <person name="Kauserud H."/>
        </authorList>
    </citation>
    <scope>NUCLEOTIDE SEQUENCE</scope>
    <source>
        <strain evidence="1">9284</strain>
    </source>
</reference>
<evidence type="ECO:0000313" key="2">
    <source>
        <dbReference type="Proteomes" id="UP001221142"/>
    </source>
</evidence>
<dbReference type="Proteomes" id="UP001221142">
    <property type="component" value="Unassembled WGS sequence"/>
</dbReference>
<dbReference type="AlphaFoldDB" id="A0AAD7B2Y0"/>
<protein>
    <submittedName>
        <fullName evidence="1">Uncharacterized protein</fullName>
    </submittedName>
</protein>
<evidence type="ECO:0000313" key="1">
    <source>
        <dbReference type="EMBL" id="KAJ7608987.1"/>
    </source>
</evidence>
<keyword evidence="2" id="KW-1185">Reference proteome</keyword>
<accession>A0AAD7B2Y0</accession>
<name>A0AAD7B2Y0_9AGAR</name>